<comment type="caution">
    <text evidence="1">The sequence shown here is derived from an EMBL/GenBank/DDBJ whole genome shotgun (WGS) entry which is preliminary data.</text>
</comment>
<dbReference type="AlphaFoldDB" id="A0A976IHD3"/>
<reference evidence="1 2" key="1">
    <citation type="journal article" date="2021" name="Genome Biol.">
        <title>AFLAP: assembly-free linkage analysis pipeline using k-mers from genome sequencing data.</title>
        <authorList>
            <person name="Fletcher K."/>
            <person name="Zhang L."/>
            <person name="Gil J."/>
            <person name="Han R."/>
            <person name="Cavanaugh K."/>
            <person name="Michelmore R."/>
        </authorList>
    </citation>
    <scope>NUCLEOTIDE SEQUENCE [LARGE SCALE GENOMIC DNA]</scope>
    <source>
        <strain evidence="1 2">SF5</strain>
    </source>
</reference>
<evidence type="ECO:0000313" key="2">
    <source>
        <dbReference type="Proteomes" id="UP000294530"/>
    </source>
</evidence>
<accession>A0A976IHD3</accession>
<name>A0A976IHD3_BRELC</name>
<dbReference type="Proteomes" id="UP000294530">
    <property type="component" value="Unassembled WGS sequence"/>
</dbReference>
<dbReference type="OrthoDB" id="10475473at2759"/>
<proteinExistence type="predicted"/>
<sequence length="294" mass="33065">MTNDGNTSTTIISSRLYGILQQKCNHGGTRQAINTSSVALSLGKAAFLHDIKSSCSVTAITAKSMPDNRDVCLYYLYWRSILQVFSELPADGKGISVCTYAMQDYVHLNDLMTQIVKLIGRSNIRLMTNNFSSRENLDSTISSMTESFNSTDDHLIVLIGRRILRDELEIGWHGDLIGRIDDTYSNRCHFLFPISSMELACHDDLMRMLPRSRFLLGIFTGKRTKMLGCIMSPTDVDDVVDRLDIAGLLNSYDARIRTMRCQNDKCRDCNLAMIYCAKDAMTEREILQSLPGAL</sequence>
<gene>
    <name evidence="1" type="ORF">CCR75_003550</name>
</gene>
<keyword evidence="2" id="KW-1185">Reference proteome</keyword>
<organism evidence="1 2">
    <name type="scientific">Bremia lactucae</name>
    <name type="common">Lettuce downy mildew</name>
    <dbReference type="NCBI Taxonomy" id="4779"/>
    <lineage>
        <taxon>Eukaryota</taxon>
        <taxon>Sar</taxon>
        <taxon>Stramenopiles</taxon>
        <taxon>Oomycota</taxon>
        <taxon>Peronosporomycetes</taxon>
        <taxon>Peronosporales</taxon>
        <taxon>Peronosporaceae</taxon>
        <taxon>Bremia</taxon>
    </lineage>
</organism>
<dbReference type="KEGG" id="blac:94347315"/>
<evidence type="ECO:0000313" key="1">
    <source>
        <dbReference type="EMBL" id="TDH71823.1"/>
    </source>
</evidence>
<dbReference type="EMBL" id="SHOA02000018">
    <property type="protein sequence ID" value="TDH71823.1"/>
    <property type="molecule type" value="Genomic_DNA"/>
</dbReference>
<dbReference type="RefSeq" id="XP_067821322.1">
    <property type="nucleotide sequence ID" value="XM_067961644.1"/>
</dbReference>
<dbReference type="GeneID" id="94347315"/>
<protein>
    <submittedName>
        <fullName evidence="1">Uncharacterized protein</fullName>
    </submittedName>
</protein>